<evidence type="ECO:0000313" key="3">
    <source>
        <dbReference type="Proteomes" id="UP000612899"/>
    </source>
</evidence>
<name>A0A8J3VFK4_9ACTN</name>
<feature type="transmembrane region" description="Helical" evidence="1">
    <location>
        <begin position="373"/>
        <end position="389"/>
    </location>
</feature>
<feature type="transmembrane region" description="Helical" evidence="1">
    <location>
        <begin position="304"/>
        <end position="330"/>
    </location>
</feature>
<dbReference type="EMBL" id="BONY01000011">
    <property type="protein sequence ID" value="GIH04212.1"/>
    <property type="molecule type" value="Genomic_DNA"/>
</dbReference>
<keyword evidence="1" id="KW-0812">Transmembrane</keyword>
<keyword evidence="1" id="KW-0472">Membrane</keyword>
<evidence type="ECO:0000256" key="1">
    <source>
        <dbReference type="SAM" id="Phobius"/>
    </source>
</evidence>
<feature type="transmembrane region" description="Helical" evidence="1">
    <location>
        <begin position="258"/>
        <end position="284"/>
    </location>
</feature>
<comment type="caution">
    <text evidence="2">The sequence shown here is derived from an EMBL/GenBank/DDBJ whole genome shotgun (WGS) entry which is preliminary data.</text>
</comment>
<feature type="transmembrane region" description="Helical" evidence="1">
    <location>
        <begin position="32"/>
        <end position="55"/>
    </location>
</feature>
<reference evidence="2" key="1">
    <citation type="submission" date="2021-01" db="EMBL/GenBank/DDBJ databases">
        <title>Whole genome shotgun sequence of Rhizocola hellebori NBRC 109834.</title>
        <authorList>
            <person name="Komaki H."/>
            <person name="Tamura T."/>
        </authorList>
    </citation>
    <scope>NUCLEOTIDE SEQUENCE</scope>
    <source>
        <strain evidence="2">NBRC 109834</strain>
    </source>
</reference>
<organism evidence="2 3">
    <name type="scientific">Rhizocola hellebori</name>
    <dbReference type="NCBI Taxonomy" id="1392758"/>
    <lineage>
        <taxon>Bacteria</taxon>
        <taxon>Bacillati</taxon>
        <taxon>Actinomycetota</taxon>
        <taxon>Actinomycetes</taxon>
        <taxon>Micromonosporales</taxon>
        <taxon>Micromonosporaceae</taxon>
        <taxon>Rhizocola</taxon>
    </lineage>
</organism>
<feature type="transmembrane region" description="Helical" evidence="1">
    <location>
        <begin position="395"/>
        <end position="415"/>
    </location>
</feature>
<proteinExistence type="predicted"/>
<sequence length="427" mass="45596">MSNDDLSDDERAELQQLRARASANPWARAGRWTAACVLLLVGALVGVLAVVAVYLKSEVLDTEHYVRTVSPLAEDPAVREAVATRLTQEVITRTDIQGIANDLAQRLVAQGAPQRVEDLVGPAVSGLTSFLHNEIYKLLGTPQFQQVWDQINRVAHTGVVTVLTGGEGQFLNSKGDTVTVDLGAILTAIKQRLAAQGMSFVDKIPDVSIPYQLVDSDQLPKLRTYTKWLDTAGTWLPFVALALLALGMLTAPNRRRGLLVGVVMLGLATALFLGALSVAKSYYLDNLPAGIQSPEAATVIVNTMLRYLVAAMQTLLVVCLIALIALLLFGPSHPAKAIRRLVNRGLDAIARLLARAGSWVGAVGRSLGAARPYILGGLVVLAVILLVVADRPSIAAVLWTTFAVLVLATIVELFARAPRVSPPLGHA</sequence>
<feature type="transmembrane region" description="Helical" evidence="1">
    <location>
        <begin position="232"/>
        <end position="251"/>
    </location>
</feature>
<keyword evidence="3" id="KW-1185">Reference proteome</keyword>
<dbReference type="Proteomes" id="UP000612899">
    <property type="component" value="Unassembled WGS sequence"/>
</dbReference>
<keyword evidence="1" id="KW-1133">Transmembrane helix</keyword>
<dbReference type="RefSeq" id="WP_203908093.1">
    <property type="nucleotide sequence ID" value="NZ_BONY01000011.1"/>
</dbReference>
<evidence type="ECO:0000313" key="2">
    <source>
        <dbReference type="EMBL" id="GIH04212.1"/>
    </source>
</evidence>
<protein>
    <recommendedName>
        <fullName evidence="4">Integral membrane protein</fullName>
    </recommendedName>
</protein>
<gene>
    <name evidence="2" type="ORF">Rhe02_22790</name>
</gene>
<accession>A0A8J3VFK4</accession>
<evidence type="ECO:0008006" key="4">
    <source>
        <dbReference type="Google" id="ProtNLM"/>
    </source>
</evidence>
<dbReference type="AlphaFoldDB" id="A0A8J3VFK4"/>